<dbReference type="SUPFAM" id="SSF46785">
    <property type="entry name" value="Winged helix' DNA-binding domain"/>
    <property type="match status" value="1"/>
</dbReference>
<feature type="compositionally biased region" description="Low complexity" evidence="2">
    <location>
        <begin position="314"/>
        <end position="323"/>
    </location>
</feature>
<dbReference type="PANTHER" id="PTHR18964:SF149">
    <property type="entry name" value="BIFUNCTIONAL UDP-N-ACETYLGLUCOSAMINE 2-EPIMERASE_N-ACETYLMANNOSAMINE KINASE"/>
    <property type="match status" value="1"/>
</dbReference>
<keyword evidence="4" id="KW-1185">Reference proteome</keyword>
<reference evidence="4" key="2">
    <citation type="submission" date="2023-07" db="EMBL/GenBank/DDBJ databases">
        <title>Myceligenerans salitolerans sp. nov., a halotolerant actinomycete isolated from a salt lake in Xinjiang, China.</title>
        <authorList>
            <person name="Guan T."/>
        </authorList>
    </citation>
    <scope>NUCLEOTIDE SEQUENCE [LARGE SCALE GENOMIC DNA]</scope>
    <source>
        <strain evidence="4">XHU 5031</strain>
    </source>
</reference>
<protein>
    <submittedName>
        <fullName evidence="3">ROK family transcriptional regulator</fullName>
    </submittedName>
</protein>
<dbReference type="EMBL" id="JAFMPK010000041">
    <property type="protein sequence ID" value="MBO0609400.1"/>
    <property type="molecule type" value="Genomic_DNA"/>
</dbReference>
<dbReference type="Proteomes" id="UP000664617">
    <property type="component" value="Unassembled WGS sequence"/>
</dbReference>
<dbReference type="PANTHER" id="PTHR18964">
    <property type="entry name" value="ROK (REPRESSOR, ORF, KINASE) FAMILY"/>
    <property type="match status" value="1"/>
</dbReference>
<feature type="region of interest" description="Disordered" evidence="2">
    <location>
        <begin position="314"/>
        <end position="388"/>
    </location>
</feature>
<name>A0ABS3I8Q2_9MICO</name>
<dbReference type="Pfam" id="PF00480">
    <property type="entry name" value="ROK"/>
    <property type="match status" value="2"/>
</dbReference>
<gene>
    <name evidence="3" type="ORF">J0911_10195</name>
</gene>
<organism evidence="3 4">
    <name type="scientific">Myceligenerans salitolerans</name>
    <dbReference type="NCBI Taxonomy" id="1230528"/>
    <lineage>
        <taxon>Bacteria</taxon>
        <taxon>Bacillati</taxon>
        <taxon>Actinomycetota</taxon>
        <taxon>Actinomycetes</taxon>
        <taxon>Micrococcales</taxon>
        <taxon>Promicromonosporaceae</taxon>
        <taxon>Myceligenerans</taxon>
    </lineage>
</organism>
<evidence type="ECO:0000256" key="1">
    <source>
        <dbReference type="ARBA" id="ARBA00006479"/>
    </source>
</evidence>
<comment type="caution">
    <text evidence="3">The sequence shown here is derived from an EMBL/GenBank/DDBJ whole genome shotgun (WGS) entry which is preliminary data.</text>
</comment>
<dbReference type="InterPro" id="IPR043129">
    <property type="entry name" value="ATPase_NBD"/>
</dbReference>
<reference evidence="3 4" key="1">
    <citation type="submission" date="2021-03" db="EMBL/GenBank/DDBJ databases">
        <authorList>
            <person name="Xin L."/>
        </authorList>
    </citation>
    <scope>NUCLEOTIDE SEQUENCE [LARGE SCALE GENOMIC DNA]</scope>
    <source>
        <strain evidence="3 4">XHU 5031</strain>
    </source>
</reference>
<dbReference type="SUPFAM" id="SSF53067">
    <property type="entry name" value="Actin-like ATPase domain"/>
    <property type="match status" value="1"/>
</dbReference>
<proteinExistence type="inferred from homology"/>
<evidence type="ECO:0000313" key="4">
    <source>
        <dbReference type="Proteomes" id="UP000664617"/>
    </source>
</evidence>
<dbReference type="InterPro" id="IPR036390">
    <property type="entry name" value="WH_DNA-bd_sf"/>
</dbReference>
<dbReference type="InterPro" id="IPR036388">
    <property type="entry name" value="WH-like_DNA-bd_sf"/>
</dbReference>
<accession>A0ABS3I8Q2</accession>
<comment type="similarity">
    <text evidence="1">Belongs to the ROK (NagC/XylR) family.</text>
</comment>
<sequence>MYRTLRYSQGVTTTTAASRQHTLRERNLELVARAVFEAPEPPSRAAVAAATGLTRATVSTLIDQLVGARLLRELPAVADGRAGRPAVPLVPAGRSVLGLGLEVNVDYLGARAIDLTGTVVAERVLPGAFHDSDPGEVLGELGRIARGIAQDVRHGDMRLAGARLALPGLVDARAGVLDVAPNLGWSSVEPAPLLDVPGLPVEIANEAKLAALAELAGPGLTGGGPQNGPPGALVPDSFLYVSGDVGIGAAVVVGRELFLGERGWNGEVGHVVVDPAGPRCSCGARGCLEQFAGKEALARAAGLPADAPLGDLLVLLGTPDPGTAEGGIPGPGTAEGGTPGQGAAEGGPTGPSAESGSRAARGPGAEAGPDTAADGATGPSPDPSARHAARAAVRRAGSALGSALADFVNLVDVHTVVLGGIYTELLPWLRPEVETVLAERVLAAPFVELEVRAAQAGPQAALTGGAREVLRGVLADPAAWT</sequence>
<feature type="compositionally biased region" description="Gly residues" evidence="2">
    <location>
        <begin position="324"/>
        <end position="349"/>
    </location>
</feature>
<dbReference type="InterPro" id="IPR000600">
    <property type="entry name" value="ROK"/>
</dbReference>
<dbReference type="Gene3D" id="3.30.420.40">
    <property type="match status" value="4"/>
</dbReference>
<dbReference type="Gene3D" id="1.10.10.10">
    <property type="entry name" value="Winged helix-like DNA-binding domain superfamily/Winged helix DNA-binding domain"/>
    <property type="match status" value="1"/>
</dbReference>
<feature type="compositionally biased region" description="Low complexity" evidence="2">
    <location>
        <begin position="350"/>
        <end position="379"/>
    </location>
</feature>
<evidence type="ECO:0000313" key="3">
    <source>
        <dbReference type="EMBL" id="MBO0609400.1"/>
    </source>
</evidence>
<evidence type="ECO:0000256" key="2">
    <source>
        <dbReference type="SAM" id="MobiDB-lite"/>
    </source>
</evidence>